<keyword evidence="5 10" id="KW-0552">Olfaction</keyword>
<evidence type="ECO:0000256" key="2">
    <source>
        <dbReference type="ARBA" id="ARBA00022475"/>
    </source>
</evidence>
<keyword evidence="8 10" id="KW-0675">Receptor</keyword>
<evidence type="ECO:0000256" key="6">
    <source>
        <dbReference type="ARBA" id="ARBA00022989"/>
    </source>
</evidence>
<dbReference type="GO" id="GO:0004984">
    <property type="term" value="F:olfactory receptor activity"/>
    <property type="evidence" value="ECO:0007669"/>
    <property type="project" value="InterPro"/>
</dbReference>
<comment type="caution">
    <text evidence="10">Lacks conserved residue(s) required for the propagation of feature annotation.</text>
</comment>
<keyword evidence="4 10" id="KW-0812">Transmembrane</keyword>
<comment type="subcellular location">
    <subcellularLocation>
        <location evidence="1 10">Cell membrane</location>
        <topology evidence="1 10">Multi-pass membrane protein</topology>
    </subcellularLocation>
</comment>
<evidence type="ECO:0000256" key="7">
    <source>
        <dbReference type="ARBA" id="ARBA00023136"/>
    </source>
</evidence>
<sequence length="478" mass="55280">MIDKRLKAYRIYQHFLRTLLTISGCWYMPTKYGKLMYYWSVCVFLSTIIYTMLSLHMSYIFRHNLRIMMIYIGVAISGFGAILKVTSFMINRNSLINYHRTLNDLFEEEIKQNKKIQRIIFSSLRTIYTLAYIYFIFLAFLMFAFAKSSFMCIIHNLFHFHLPTNCSLPLSREIGWFWNIPDNYIYHLYMFYETSTMAFAVLIPSGVDSAFGLYVYQFSSILRAMMFALTDPLSTEKFSDLLRMCAVKHQKLLQCRNILEHVYRPIVFWHIVTNAVLLCIMIYDLTSPNYFVNLNYNGNKEARSPGLSFHASVLTVLCTYLRRADVYISGGGDLIVAPHVCTKAARSGKAWLTVLISDDRYDEKLGPVNLEEQRRGARGTQRMTKLTTRPSHSREHEKLRDMSTANITKGMCSSHMGNMCPTHTRANASRVMSGDPRETHVPYPWAPSVGFRKNENRAGGVVLQRRYANTSMPTPSPL</sequence>
<comment type="similarity">
    <text evidence="10">Belongs to the insect chemoreceptor superfamily. Heteromeric odorant receptor channel (TC 1.A.69) family.</text>
</comment>
<feature type="transmembrane region" description="Helical" evidence="10">
    <location>
        <begin position="67"/>
        <end position="90"/>
    </location>
</feature>
<keyword evidence="13" id="KW-1185">Reference proteome</keyword>
<dbReference type="PANTHER" id="PTHR21137">
    <property type="entry name" value="ODORANT RECEPTOR"/>
    <property type="match status" value="1"/>
</dbReference>
<evidence type="ECO:0000256" key="9">
    <source>
        <dbReference type="ARBA" id="ARBA00023224"/>
    </source>
</evidence>
<keyword evidence="7 10" id="KW-0472">Membrane</keyword>
<evidence type="ECO:0000256" key="10">
    <source>
        <dbReference type="RuleBase" id="RU351113"/>
    </source>
</evidence>
<protein>
    <recommendedName>
        <fullName evidence="10">Odorant receptor</fullName>
    </recommendedName>
</protein>
<reference evidence="12 13" key="1">
    <citation type="submission" date="2015-09" db="EMBL/GenBank/DDBJ databases">
        <title>Trachymyrmex zeteki WGS genome.</title>
        <authorList>
            <person name="Nygaard S."/>
            <person name="Hu H."/>
            <person name="Boomsma J."/>
            <person name="Zhang G."/>
        </authorList>
    </citation>
    <scope>NUCLEOTIDE SEQUENCE [LARGE SCALE GENOMIC DNA]</scope>
    <source>
        <strain evidence="12">Tzet28-1</strain>
        <tissue evidence="12">Whole body</tissue>
    </source>
</reference>
<keyword evidence="3 10" id="KW-0716">Sensory transduction</keyword>
<dbReference type="GO" id="GO:0005886">
    <property type="term" value="C:plasma membrane"/>
    <property type="evidence" value="ECO:0007669"/>
    <property type="project" value="UniProtKB-SubCell"/>
</dbReference>
<feature type="transmembrane region" description="Helical" evidence="10">
    <location>
        <begin position="197"/>
        <end position="216"/>
    </location>
</feature>
<evidence type="ECO:0000313" key="12">
    <source>
        <dbReference type="EMBL" id="KYQ53188.1"/>
    </source>
</evidence>
<dbReference type="Proteomes" id="UP000075809">
    <property type="component" value="Unassembled WGS sequence"/>
</dbReference>
<dbReference type="Pfam" id="PF02949">
    <property type="entry name" value="7tm_6"/>
    <property type="match status" value="1"/>
</dbReference>
<feature type="transmembrane region" description="Helical" evidence="10">
    <location>
        <begin position="127"/>
        <end position="146"/>
    </location>
</feature>
<feature type="transmembrane region" description="Helical" evidence="10">
    <location>
        <begin position="266"/>
        <end position="283"/>
    </location>
</feature>
<dbReference type="InterPro" id="IPR004117">
    <property type="entry name" value="7tm6_olfct_rcpt"/>
</dbReference>
<evidence type="ECO:0000256" key="1">
    <source>
        <dbReference type="ARBA" id="ARBA00004651"/>
    </source>
</evidence>
<evidence type="ECO:0000256" key="11">
    <source>
        <dbReference type="SAM" id="MobiDB-lite"/>
    </source>
</evidence>
<keyword evidence="9 10" id="KW-0807">Transducer</keyword>
<name>A0A151WZ78_9HYME</name>
<evidence type="ECO:0000256" key="8">
    <source>
        <dbReference type="ARBA" id="ARBA00023170"/>
    </source>
</evidence>
<dbReference type="AlphaFoldDB" id="A0A151WZ78"/>
<evidence type="ECO:0000256" key="3">
    <source>
        <dbReference type="ARBA" id="ARBA00022606"/>
    </source>
</evidence>
<keyword evidence="2" id="KW-1003">Cell membrane</keyword>
<feature type="compositionally biased region" description="Polar residues" evidence="11">
    <location>
        <begin position="381"/>
        <end position="390"/>
    </location>
</feature>
<dbReference type="STRING" id="64791.A0A151WZ78"/>
<feature type="region of interest" description="Disordered" evidence="11">
    <location>
        <begin position="373"/>
        <end position="399"/>
    </location>
</feature>
<proteinExistence type="inferred from homology"/>
<dbReference type="PANTHER" id="PTHR21137:SF35">
    <property type="entry name" value="ODORANT RECEPTOR 19A-RELATED"/>
    <property type="match status" value="1"/>
</dbReference>
<dbReference type="GO" id="GO:0007165">
    <property type="term" value="P:signal transduction"/>
    <property type="evidence" value="ECO:0007669"/>
    <property type="project" value="UniProtKB-KW"/>
</dbReference>
<accession>A0A151WZ78</accession>
<dbReference type="EMBL" id="KQ982649">
    <property type="protein sequence ID" value="KYQ53188.1"/>
    <property type="molecule type" value="Genomic_DNA"/>
</dbReference>
<gene>
    <name evidence="12" type="ORF">ALC60_07919</name>
</gene>
<keyword evidence="6 10" id="KW-1133">Transmembrane helix</keyword>
<evidence type="ECO:0000256" key="4">
    <source>
        <dbReference type="ARBA" id="ARBA00022692"/>
    </source>
</evidence>
<organism evidence="12 13">
    <name type="scientific">Mycetomoellerius zeteki</name>
    <dbReference type="NCBI Taxonomy" id="64791"/>
    <lineage>
        <taxon>Eukaryota</taxon>
        <taxon>Metazoa</taxon>
        <taxon>Ecdysozoa</taxon>
        <taxon>Arthropoda</taxon>
        <taxon>Hexapoda</taxon>
        <taxon>Insecta</taxon>
        <taxon>Pterygota</taxon>
        <taxon>Neoptera</taxon>
        <taxon>Endopterygota</taxon>
        <taxon>Hymenoptera</taxon>
        <taxon>Apocrita</taxon>
        <taxon>Aculeata</taxon>
        <taxon>Formicoidea</taxon>
        <taxon>Formicidae</taxon>
        <taxon>Myrmicinae</taxon>
        <taxon>Mycetomoellerius</taxon>
    </lineage>
</organism>
<feature type="transmembrane region" description="Helical" evidence="10">
    <location>
        <begin position="37"/>
        <end position="61"/>
    </location>
</feature>
<evidence type="ECO:0000313" key="13">
    <source>
        <dbReference type="Proteomes" id="UP000075809"/>
    </source>
</evidence>
<evidence type="ECO:0000256" key="5">
    <source>
        <dbReference type="ARBA" id="ARBA00022725"/>
    </source>
</evidence>
<dbReference type="GO" id="GO:0005549">
    <property type="term" value="F:odorant binding"/>
    <property type="evidence" value="ECO:0007669"/>
    <property type="project" value="InterPro"/>
</dbReference>